<proteinExistence type="predicted"/>
<dbReference type="PANTHER" id="PTHR38033:SF1">
    <property type="entry name" value="DOTU FAMILY TYPE IV_VI SECRETION SYSTEM PROTEIN"/>
    <property type="match status" value="1"/>
</dbReference>
<sequence>MANIFSDEPTVVIRREQSSPENHCSDEENTPDLTGTEKLIEKLVAYKSPLLNAATQLLGILVSIPRQGQPKDIDRFRQRLLDAISHFKSLGVMLDYHPSVIQKSSFVLCAAFDEAILYTKWGEDSRWVNHSLLSKSFSERNGGEVFFQLLERASLQPQKLVDFIELQYVLMMLGFQGKYRHNDETELHEIKSNTFKLIRNFREETALPVPLTPKLPEALKPWRMVSFRKVLLAGSLILLVIYMSTEYWYFRGSKLVLDQFVAMNESIPATGAKNNTLGDETHSQMSHEQSMQNQMNAVRWEVFLGVYTNPSDATQLGRVLEDAGYHTSVIETQYGIELVLSKTGDLATIRELANELNIRFGLNATIRKVQ</sequence>
<feature type="domain" description="Type IV / VI secretion system DotU" evidence="1">
    <location>
        <begin position="49"/>
        <end position="248"/>
    </location>
</feature>
<comment type="caution">
    <text evidence="2">The sequence shown here is derived from an EMBL/GenBank/DDBJ whole genome shotgun (WGS) entry which is preliminary data.</text>
</comment>
<reference evidence="2 3" key="1">
    <citation type="submission" date="2018-09" db="EMBL/GenBank/DDBJ databases">
        <title>Phylogeny of the Shewanellaceae, and recommendation for two new genera, Pseudoshewanella and Parashewanella.</title>
        <authorList>
            <person name="Wang G."/>
        </authorList>
    </citation>
    <scope>NUCLEOTIDE SEQUENCE [LARGE SCALE GENOMIC DNA]</scope>
    <source>
        <strain evidence="2 3">C51</strain>
    </source>
</reference>
<dbReference type="Gene3D" id="1.25.40.590">
    <property type="entry name" value="Type IV / VI secretion system, DotU"/>
    <property type="match status" value="1"/>
</dbReference>
<dbReference type="OrthoDB" id="345640at2"/>
<evidence type="ECO:0000313" key="2">
    <source>
        <dbReference type="EMBL" id="RLV61249.1"/>
    </source>
</evidence>
<dbReference type="AlphaFoldDB" id="A0A3L8Q2M3"/>
<dbReference type="PANTHER" id="PTHR38033">
    <property type="entry name" value="MEMBRANE PROTEIN-RELATED"/>
    <property type="match status" value="1"/>
</dbReference>
<accession>A0A3L8Q2M3</accession>
<dbReference type="Pfam" id="PF09850">
    <property type="entry name" value="DotU"/>
    <property type="match status" value="1"/>
</dbReference>
<gene>
    <name evidence="2" type="ORF">D5018_03045</name>
</gene>
<organism evidence="2 3">
    <name type="scientific">Parashewanella curva</name>
    <dbReference type="NCBI Taxonomy" id="2338552"/>
    <lineage>
        <taxon>Bacteria</taxon>
        <taxon>Pseudomonadati</taxon>
        <taxon>Pseudomonadota</taxon>
        <taxon>Gammaproteobacteria</taxon>
        <taxon>Alteromonadales</taxon>
        <taxon>Shewanellaceae</taxon>
        <taxon>Parashewanella</taxon>
    </lineage>
</organism>
<dbReference type="InterPro" id="IPR017732">
    <property type="entry name" value="T4/T6SS_DotU"/>
</dbReference>
<dbReference type="NCBIfam" id="TIGR03349">
    <property type="entry name" value="IV_VI_DotU"/>
    <property type="match status" value="1"/>
</dbReference>
<keyword evidence="3" id="KW-1185">Reference proteome</keyword>
<dbReference type="EMBL" id="QZEI01000005">
    <property type="protein sequence ID" value="RLV61249.1"/>
    <property type="molecule type" value="Genomic_DNA"/>
</dbReference>
<dbReference type="RefSeq" id="WP_121837511.1">
    <property type="nucleotide sequence ID" value="NZ_ML014756.1"/>
</dbReference>
<dbReference type="NCBIfam" id="NF038228">
    <property type="entry name" value="IcmH_DotU_IVB"/>
    <property type="match status" value="1"/>
</dbReference>
<evidence type="ECO:0000313" key="3">
    <source>
        <dbReference type="Proteomes" id="UP000281474"/>
    </source>
</evidence>
<dbReference type="InterPro" id="IPR038522">
    <property type="entry name" value="T4/T6SS_DotU_sf"/>
</dbReference>
<name>A0A3L8Q2M3_9GAMM</name>
<protein>
    <submittedName>
        <fullName evidence="2">DotU family type IV/VI secretion system protein</fullName>
    </submittedName>
</protein>
<evidence type="ECO:0000259" key="1">
    <source>
        <dbReference type="Pfam" id="PF09850"/>
    </source>
</evidence>
<dbReference type="Proteomes" id="UP000281474">
    <property type="component" value="Unassembled WGS sequence"/>
</dbReference>